<dbReference type="Proteomes" id="UP000179037">
    <property type="component" value="Unassembled WGS sequence"/>
</dbReference>
<comment type="caution">
    <text evidence="1">The sequence shown here is derived from an EMBL/GenBank/DDBJ whole genome shotgun (WGS) entry which is preliminary data.</text>
</comment>
<gene>
    <name evidence="1" type="ORF">A3A87_07765</name>
</gene>
<proteinExistence type="predicted"/>
<evidence type="ECO:0000313" key="1">
    <source>
        <dbReference type="EMBL" id="OGI50210.1"/>
    </source>
</evidence>
<dbReference type="EMBL" id="MFTC01000077">
    <property type="protein sequence ID" value="OGI50210.1"/>
    <property type="molecule type" value="Genomic_DNA"/>
</dbReference>
<reference evidence="1 2" key="1">
    <citation type="journal article" date="2016" name="Nat. Commun.">
        <title>Thousands of microbial genomes shed light on interconnected biogeochemical processes in an aquifer system.</title>
        <authorList>
            <person name="Anantharaman K."/>
            <person name="Brown C.T."/>
            <person name="Hug L.A."/>
            <person name="Sharon I."/>
            <person name="Castelle C.J."/>
            <person name="Probst A.J."/>
            <person name="Thomas B.C."/>
            <person name="Singh A."/>
            <person name="Wilkins M.J."/>
            <person name="Karaoz U."/>
            <person name="Brodie E.L."/>
            <person name="Williams K.H."/>
            <person name="Hubbard S.S."/>
            <person name="Banfield J.F."/>
        </authorList>
    </citation>
    <scope>NUCLEOTIDE SEQUENCE [LARGE SCALE GENOMIC DNA]</scope>
</reference>
<sequence>MHATFRPSPYLVLARGAQNHVHPLGGEKVHWTFSSFHLAPGGEKDYLFEMASDPHKSRKSLFLLRKVRLIMII</sequence>
<name>A0A1F6TYN0_9PROT</name>
<protein>
    <submittedName>
        <fullName evidence="1">Uncharacterized protein</fullName>
    </submittedName>
</protein>
<evidence type="ECO:0000313" key="2">
    <source>
        <dbReference type="Proteomes" id="UP000179037"/>
    </source>
</evidence>
<dbReference type="AlphaFoldDB" id="A0A1F6TYN0"/>
<organism evidence="1 2">
    <name type="scientific">Candidatus Muproteobacteria bacterium RIFCSPLOWO2_01_FULL_60_18</name>
    <dbReference type="NCBI Taxonomy" id="1817768"/>
    <lineage>
        <taxon>Bacteria</taxon>
        <taxon>Pseudomonadati</taxon>
        <taxon>Pseudomonadota</taxon>
        <taxon>Candidatus Muproteobacteria</taxon>
    </lineage>
</organism>
<accession>A0A1F6TYN0</accession>